<evidence type="ECO:0000313" key="2">
    <source>
        <dbReference type="EMBL" id="SDC63748.1"/>
    </source>
</evidence>
<dbReference type="AlphaFoldDB" id="A0A1G6N7D3"/>
<dbReference type="InterPro" id="IPR007630">
    <property type="entry name" value="RNA_pol_sigma70_r4"/>
</dbReference>
<keyword evidence="3" id="KW-1185">Reference proteome</keyword>
<dbReference type="Proteomes" id="UP000242662">
    <property type="component" value="Unassembled WGS sequence"/>
</dbReference>
<protein>
    <submittedName>
        <fullName evidence="2">Sigma-70, region 4</fullName>
    </submittedName>
</protein>
<dbReference type="GO" id="GO:0006352">
    <property type="term" value="P:DNA-templated transcription initiation"/>
    <property type="evidence" value="ECO:0007669"/>
    <property type="project" value="InterPro"/>
</dbReference>
<dbReference type="EMBL" id="FMYM01000012">
    <property type="protein sequence ID" value="SDC63748.1"/>
    <property type="molecule type" value="Genomic_DNA"/>
</dbReference>
<evidence type="ECO:0000259" key="1">
    <source>
        <dbReference type="Pfam" id="PF04545"/>
    </source>
</evidence>
<dbReference type="RefSeq" id="WP_176763912.1">
    <property type="nucleotide sequence ID" value="NZ_FMYM01000012.1"/>
</dbReference>
<evidence type="ECO:0000313" key="3">
    <source>
        <dbReference type="Proteomes" id="UP000242662"/>
    </source>
</evidence>
<dbReference type="SUPFAM" id="SSF88659">
    <property type="entry name" value="Sigma3 and sigma4 domains of RNA polymerase sigma factors"/>
    <property type="match status" value="1"/>
</dbReference>
<dbReference type="GO" id="GO:0003700">
    <property type="term" value="F:DNA-binding transcription factor activity"/>
    <property type="evidence" value="ECO:0007669"/>
    <property type="project" value="InterPro"/>
</dbReference>
<gene>
    <name evidence="2" type="ORF">SAMN05421737_1126</name>
</gene>
<dbReference type="InterPro" id="IPR013324">
    <property type="entry name" value="RNA_pol_sigma_r3/r4-like"/>
</dbReference>
<sequence length="130" mass="15705">MKREKGKLDRQIRRKTEELLKNFWWSISMLEEDMLQVTETFQFEWSECTRNGCWGSVLKLSEEERNQITSIVRALNKLSERERKLLILRYMQVEKLTATEVYEQTLLSESHGRRVKREALHKLAVMLRLF</sequence>
<accession>A0A1G6N7D3</accession>
<dbReference type="Pfam" id="PF04545">
    <property type="entry name" value="Sigma70_r4"/>
    <property type="match status" value="1"/>
</dbReference>
<feature type="domain" description="RNA polymerase sigma-70 region 4" evidence="1">
    <location>
        <begin position="74"/>
        <end position="123"/>
    </location>
</feature>
<organism evidence="2 3">
    <name type="scientific">Shouchella lonarensis</name>
    <dbReference type="NCBI Taxonomy" id="1464122"/>
    <lineage>
        <taxon>Bacteria</taxon>
        <taxon>Bacillati</taxon>
        <taxon>Bacillota</taxon>
        <taxon>Bacilli</taxon>
        <taxon>Bacillales</taxon>
        <taxon>Bacillaceae</taxon>
        <taxon>Shouchella</taxon>
    </lineage>
</organism>
<name>A0A1G6N7D3_9BACI</name>
<reference evidence="3" key="1">
    <citation type="submission" date="2016-09" db="EMBL/GenBank/DDBJ databases">
        <authorList>
            <person name="Varghese N."/>
            <person name="Submissions S."/>
        </authorList>
    </citation>
    <scope>NUCLEOTIDE SEQUENCE [LARGE SCALE GENOMIC DNA]</scope>
    <source>
        <strain evidence="3">25nlg</strain>
    </source>
</reference>
<dbReference type="Gene3D" id="1.20.140.160">
    <property type="match status" value="1"/>
</dbReference>
<proteinExistence type="predicted"/>